<keyword evidence="1 3" id="KW-0807">Transducer</keyword>
<dbReference type="SMART" id="SM00283">
    <property type="entry name" value="MA"/>
    <property type="match status" value="1"/>
</dbReference>
<feature type="compositionally biased region" description="Basic and acidic residues" evidence="5">
    <location>
        <begin position="849"/>
        <end position="859"/>
    </location>
</feature>
<feature type="compositionally biased region" description="Basic and acidic residues" evidence="5">
    <location>
        <begin position="570"/>
        <end position="588"/>
    </location>
</feature>
<feature type="coiled-coil region" evidence="4">
    <location>
        <begin position="672"/>
        <end position="699"/>
    </location>
</feature>
<feature type="compositionally biased region" description="Acidic residues" evidence="5">
    <location>
        <begin position="817"/>
        <end position="848"/>
    </location>
</feature>
<evidence type="ECO:0000313" key="9">
    <source>
        <dbReference type="EMBL" id="SFB69500.1"/>
    </source>
</evidence>
<dbReference type="OrthoDB" id="8523at2157"/>
<dbReference type="CDD" id="cd11386">
    <property type="entry name" value="MCP_signal"/>
    <property type="match status" value="1"/>
</dbReference>
<evidence type="ECO:0000256" key="6">
    <source>
        <dbReference type="SAM" id="Phobius"/>
    </source>
</evidence>
<dbReference type="Gene3D" id="6.10.340.10">
    <property type="match status" value="1"/>
</dbReference>
<dbReference type="Proteomes" id="UP000199161">
    <property type="component" value="Unassembled WGS sequence"/>
</dbReference>
<evidence type="ECO:0000256" key="5">
    <source>
        <dbReference type="SAM" id="MobiDB-lite"/>
    </source>
</evidence>
<dbReference type="PROSITE" id="PS50885">
    <property type="entry name" value="HAMP"/>
    <property type="match status" value="2"/>
</dbReference>
<dbReference type="AlphaFoldDB" id="A0A1I1D9J7"/>
<keyword evidence="10" id="KW-1185">Reference proteome</keyword>
<comment type="similarity">
    <text evidence="2">Belongs to the methyl-accepting chemotaxis (MCP) protein family.</text>
</comment>
<keyword evidence="6" id="KW-1133">Transmembrane helix</keyword>
<feature type="domain" description="Methyl-accepting transducer" evidence="7">
    <location>
        <begin position="510"/>
        <end position="746"/>
    </location>
</feature>
<feature type="region of interest" description="Disordered" evidence="5">
    <location>
        <begin position="567"/>
        <end position="588"/>
    </location>
</feature>
<evidence type="ECO:0000259" key="7">
    <source>
        <dbReference type="PROSITE" id="PS50111"/>
    </source>
</evidence>
<dbReference type="CDD" id="cd06225">
    <property type="entry name" value="HAMP"/>
    <property type="match status" value="1"/>
</dbReference>
<evidence type="ECO:0000256" key="1">
    <source>
        <dbReference type="ARBA" id="ARBA00023224"/>
    </source>
</evidence>
<dbReference type="SMART" id="SM00304">
    <property type="entry name" value="HAMP"/>
    <property type="match status" value="3"/>
</dbReference>
<feature type="domain" description="HAMP" evidence="8">
    <location>
        <begin position="318"/>
        <end position="371"/>
    </location>
</feature>
<dbReference type="PRINTS" id="PR00260">
    <property type="entry name" value="CHEMTRNSDUCR"/>
</dbReference>
<dbReference type="InterPro" id="IPR003660">
    <property type="entry name" value="HAMP_dom"/>
</dbReference>
<sequence length="859" mass="91907">MAGLQGLVPDPLRRSYVAKFGLVIVLVLLVTLGVAGFYYVDISEEITADVQSEMELTAELEADEIGSWIETQEQQAAALASDGDADLAGSSDIGINTALKNELTFMPDEVQRLHYVDLESNEIEHSTDEAVVGTDLAELGVDVHEREVGYVEEHEFDGSYIADGRATHSDVYESNGEPVMAFFGPIEGEDAAVMIVVSVDGVSETFAESIEGSMTEVIDASDGNVMLANESDAVLSTYRDGPDSRVIEQGRSGPGSTEFDDADDVVAYAPVPNTDWLLVTHAPQSSAYALVDDVAGSLIVIISIALAGFLVIGATIGRSTAKALEGLAEDATRLSEGDTSITIEDDGRIDEVGQVRTAFDGIQSYLETAADQADAIARQEFDDPALERDVPGGLGDSLETMRADLESYIDDLEASKAEAEASQEQAAEARREAEELAQRLERKAGEFADVMADAADGDFTRRLDENVDNDALAEIAAAFNEMLEDLERTVLDIQGMAEEVDRVSRDVTARVEEIEQASTEVSTSADEIATATAEQSQRFQEVYGEMNDLSATVEEIASTADDVASVSEEAADRAEAAGEASSEIRSEMDRLEDRTAAITDRIEQLDDEMGEIREIVDLIDDIAGQTNLLALNASIEAAAAGSEGDGFAVVADEVKSLAEETAEATKEVDDRISEVERSVEETVDEIERMQERVENGSEVVGEGIEAIEAITEQVAEANAGVQSIDEATDEQARASERVVTMVDEVTDVSEETKDETENVAAAVEEQTATIAEVASGAQTQTELAEELRDSLEAFDVDGEEADGEDVAGRLEGVTEVNADDAIDTDDSSSEIDTGDSDGELLTYEEETDLEVRDGSADEE</sequence>
<feature type="compositionally biased region" description="Acidic residues" evidence="5">
    <location>
        <begin position="795"/>
        <end position="805"/>
    </location>
</feature>
<name>A0A1I1D9J7_NATHA</name>
<dbReference type="Pfam" id="PF00015">
    <property type="entry name" value="MCPsignal"/>
    <property type="match status" value="1"/>
</dbReference>
<feature type="domain" description="HAMP" evidence="8">
    <location>
        <begin position="438"/>
        <end position="491"/>
    </location>
</feature>
<dbReference type="PROSITE" id="PS50111">
    <property type="entry name" value="CHEMOTAXIS_TRANSDUC_2"/>
    <property type="match status" value="1"/>
</dbReference>
<evidence type="ECO:0000256" key="3">
    <source>
        <dbReference type="PROSITE-ProRule" id="PRU00284"/>
    </source>
</evidence>
<feature type="transmembrane region" description="Helical" evidence="6">
    <location>
        <begin position="294"/>
        <end position="316"/>
    </location>
</feature>
<keyword evidence="4" id="KW-0175">Coiled coil</keyword>
<feature type="coiled-coil region" evidence="4">
    <location>
        <begin position="398"/>
        <end position="489"/>
    </location>
</feature>
<dbReference type="EMBL" id="FOKW01000001">
    <property type="protein sequence ID" value="SFB69500.1"/>
    <property type="molecule type" value="Genomic_DNA"/>
</dbReference>
<dbReference type="GO" id="GO:0016020">
    <property type="term" value="C:membrane"/>
    <property type="evidence" value="ECO:0007669"/>
    <property type="project" value="InterPro"/>
</dbReference>
<dbReference type="InterPro" id="IPR004089">
    <property type="entry name" value="MCPsignal_dom"/>
</dbReference>
<organism evidence="9 10">
    <name type="scientific">Natronobacterium haloterrestre</name>
    <name type="common">Halobiforma haloterrestris</name>
    <dbReference type="NCBI Taxonomy" id="148448"/>
    <lineage>
        <taxon>Archaea</taxon>
        <taxon>Methanobacteriati</taxon>
        <taxon>Methanobacteriota</taxon>
        <taxon>Stenosarchaea group</taxon>
        <taxon>Halobacteria</taxon>
        <taxon>Halobacteriales</taxon>
        <taxon>Natrialbaceae</taxon>
        <taxon>Natronobacterium</taxon>
    </lineage>
</organism>
<dbReference type="SUPFAM" id="SSF58104">
    <property type="entry name" value="Methyl-accepting chemotaxis protein (MCP) signaling domain"/>
    <property type="match status" value="1"/>
</dbReference>
<dbReference type="Gene3D" id="1.10.287.950">
    <property type="entry name" value="Methyl-accepting chemotaxis protein"/>
    <property type="match status" value="1"/>
</dbReference>
<dbReference type="PANTHER" id="PTHR32089">
    <property type="entry name" value="METHYL-ACCEPTING CHEMOTAXIS PROTEIN MCPB"/>
    <property type="match status" value="1"/>
</dbReference>
<feature type="transmembrane region" description="Helical" evidence="6">
    <location>
        <begin position="20"/>
        <end position="40"/>
    </location>
</feature>
<evidence type="ECO:0000256" key="2">
    <source>
        <dbReference type="ARBA" id="ARBA00029447"/>
    </source>
</evidence>
<dbReference type="GO" id="GO:0007165">
    <property type="term" value="P:signal transduction"/>
    <property type="evidence" value="ECO:0007669"/>
    <property type="project" value="UniProtKB-KW"/>
</dbReference>
<accession>A0A1I1D9J7</accession>
<evidence type="ECO:0000259" key="8">
    <source>
        <dbReference type="PROSITE" id="PS50885"/>
    </source>
</evidence>
<dbReference type="InterPro" id="IPR004090">
    <property type="entry name" value="Chemotax_Me-accpt_rcpt"/>
</dbReference>
<reference evidence="10" key="1">
    <citation type="submission" date="2016-10" db="EMBL/GenBank/DDBJ databases">
        <authorList>
            <person name="Varghese N."/>
            <person name="Submissions S."/>
        </authorList>
    </citation>
    <scope>NUCLEOTIDE SEQUENCE [LARGE SCALE GENOMIC DNA]</scope>
    <source>
        <strain evidence="10">DSM 13078</strain>
    </source>
</reference>
<dbReference type="RefSeq" id="WP_089784667.1">
    <property type="nucleotide sequence ID" value="NZ_FOKW01000001.1"/>
</dbReference>
<dbReference type="GO" id="GO:0004888">
    <property type="term" value="F:transmembrane signaling receptor activity"/>
    <property type="evidence" value="ECO:0007669"/>
    <property type="project" value="InterPro"/>
</dbReference>
<proteinExistence type="inferred from homology"/>
<dbReference type="Pfam" id="PF00672">
    <property type="entry name" value="HAMP"/>
    <property type="match status" value="2"/>
</dbReference>
<keyword evidence="6" id="KW-0812">Transmembrane</keyword>
<evidence type="ECO:0000313" key="10">
    <source>
        <dbReference type="Proteomes" id="UP000199161"/>
    </source>
</evidence>
<protein>
    <submittedName>
        <fullName evidence="9">Methyl-accepting chemotaxis protein</fullName>
    </submittedName>
</protein>
<dbReference type="GO" id="GO:0006935">
    <property type="term" value="P:chemotaxis"/>
    <property type="evidence" value="ECO:0007669"/>
    <property type="project" value="InterPro"/>
</dbReference>
<evidence type="ECO:0000256" key="4">
    <source>
        <dbReference type="SAM" id="Coils"/>
    </source>
</evidence>
<gene>
    <name evidence="9" type="ORF">SAMN05444422_101256</name>
</gene>
<keyword evidence="6" id="KW-0472">Membrane</keyword>
<dbReference type="PANTHER" id="PTHR32089:SF112">
    <property type="entry name" value="LYSOZYME-LIKE PROTEIN-RELATED"/>
    <property type="match status" value="1"/>
</dbReference>
<feature type="region of interest" description="Disordered" evidence="5">
    <location>
        <begin position="795"/>
        <end position="859"/>
    </location>
</feature>